<comment type="caution">
    <text evidence="1">The sequence shown here is derived from an EMBL/GenBank/DDBJ whole genome shotgun (WGS) entry which is preliminary data.</text>
</comment>
<dbReference type="EMBL" id="JAUTXU010000017">
    <property type="protein sequence ID" value="KAK3721487.1"/>
    <property type="molecule type" value="Genomic_DNA"/>
</dbReference>
<organism evidence="1 2">
    <name type="scientific">Vermiconidia calcicola</name>
    <dbReference type="NCBI Taxonomy" id="1690605"/>
    <lineage>
        <taxon>Eukaryota</taxon>
        <taxon>Fungi</taxon>
        <taxon>Dikarya</taxon>
        <taxon>Ascomycota</taxon>
        <taxon>Pezizomycotina</taxon>
        <taxon>Dothideomycetes</taxon>
        <taxon>Dothideomycetidae</taxon>
        <taxon>Mycosphaerellales</taxon>
        <taxon>Extremaceae</taxon>
        <taxon>Vermiconidia</taxon>
    </lineage>
</organism>
<dbReference type="Proteomes" id="UP001281147">
    <property type="component" value="Unassembled WGS sequence"/>
</dbReference>
<evidence type="ECO:0000313" key="1">
    <source>
        <dbReference type="EMBL" id="KAK3721487.1"/>
    </source>
</evidence>
<proteinExistence type="predicted"/>
<evidence type="ECO:0000313" key="2">
    <source>
        <dbReference type="Proteomes" id="UP001281147"/>
    </source>
</evidence>
<accession>A0ACC3NQQ7</accession>
<gene>
    <name evidence="1" type="ORF">LTR37_003043</name>
</gene>
<protein>
    <submittedName>
        <fullName evidence="1">Uncharacterized protein</fullName>
    </submittedName>
</protein>
<keyword evidence="2" id="KW-1185">Reference proteome</keyword>
<sequence>MPGRHHSSQLQGPDAGGLLHDQAFDPRSSFHFEVEMSSIESEVNSFNTFDGQSMGFQPVDGMFDEDMDHALFQSPDSSFPMGATPFAQGQTMPNVDPVNMFQDKQSAHGMSKGFGRSGVKPQTPSAQSEIVRGRSNRVTQQFGQITPRITPPEEGTPESMAASSSTDASGSVNSQQEATAKFNRSQRARNAANKRHSKTKKTRKDSGHADGSEGEADEDAQSKNTNLQREKNRIAAAKCRAKKKVNSEEMQDNHRESARRNSFLHREMRALRDQKAFLRNSLLQHEPGVCKCHTIHRFNLAQAQQMALGVGATLMGPPMSPSLNSASPVHSPGSEASAGRRYRMPSVSAPAGRADMMANPPTFGSSPNYGFAPTMLPDSGMSHTGTPQDGSHMTQQFAEFLHGSPDARAGFS</sequence>
<reference evidence="1" key="1">
    <citation type="submission" date="2023-07" db="EMBL/GenBank/DDBJ databases">
        <title>Black Yeasts Isolated from many extreme environments.</title>
        <authorList>
            <person name="Coleine C."/>
            <person name="Stajich J.E."/>
            <person name="Selbmann L."/>
        </authorList>
    </citation>
    <scope>NUCLEOTIDE SEQUENCE</scope>
    <source>
        <strain evidence="1">CCFEE 5714</strain>
    </source>
</reference>
<name>A0ACC3NQQ7_9PEZI</name>